<dbReference type="Gene3D" id="3.30.310.50">
    <property type="entry name" value="Alpha-D-phosphohexomutase, C-terminal domain"/>
    <property type="match status" value="1"/>
</dbReference>
<feature type="domain" description="Alpha-D-phosphohexomutase alpha/beta/alpha" evidence="10">
    <location>
        <begin position="214"/>
        <end position="319"/>
    </location>
</feature>
<comment type="similarity">
    <text evidence="2 7">Belongs to the phosphohexose mutase family.</text>
</comment>
<dbReference type="InterPro" id="IPR016055">
    <property type="entry name" value="A-D-PHexomutase_a/b/a-I/II/III"/>
</dbReference>
<dbReference type="InterPro" id="IPR005852">
    <property type="entry name" value="PGM_a-D-Glc-sp"/>
</dbReference>
<evidence type="ECO:0000313" key="13">
    <source>
        <dbReference type="Proteomes" id="UP001589748"/>
    </source>
</evidence>
<name>A0ABV5LSR2_9ACTN</name>
<dbReference type="InterPro" id="IPR005846">
    <property type="entry name" value="A-D-PHexomutase_a/b/a-III"/>
</dbReference>
<keyword evidence="13" id="KW-1185">Reference proteome</keyword>
<dbReference type="InterPro" id="IPR036900">
    <property type="entry name" value="A-D-PHexomutase_C_sf"/>
</dbReference>
<keyword evidence="6 12" id="KW-0413">Isomerase</keyword>
<dbReference type="InterPro" id="IPR016066">
    <property type="entry name" value="A-D-PHexomutase_CS"/>
</dbReference>
<dbReference type="CDD" id="cd05801">
    <property type="entry name" value="PGM_like3"/>
    <property type="match status" value="1"/>
</dbReference>
<evidence type="ECO:0000256" key="4">
    <source>
        <dbReference type="ARBA" id="ARBA00022723"/>
    </source>
</evidence>
<protein>
    <submittedName>
        <fullName evidence="12">Phosphoglucomutase (Alpha-D-glucose-1,6-bisphosphate-dependent)</fullName>
        <ecNumber evidence="12">5.4.2.2</ecNumber>
    </submittedName>
</protein>
<dbReference type="Pfam" id="PF02879">
    <property type="entry name" value="PGM_PMM_II"/>
    <property type="match status" value="1"/>
</dbReference>
<dbReference type="RefSeq" id="WP_380135068.1">
    <property type="nucleotide sequence ID" value="NZ_JBHLUI010000003.1"/>
</dbReference>
<evidence type="ECO:0000256" key="6">
    <source>
        <dbReference type="ARBA" id="ARBA00023235"/>
    </source>
</evidence>
<comment type="cofactor">
    <cofactor evidence="1">
        <name>Mg(2+)</name>
        <dbReference type="ChEBI" id="CHEBI:18420"/>
    </cofactor>
</comment>
<dbReference type="SUPFAM" id="SSF53738">
    <property type="entry name" value="Phosphoglucomutase, first 3 domains"/>
    <property type="match status" value="3"/>
</dbReference>
<dbReference type="SUPFAM" id="SSF55957">
    <property type="entry name" value="Phosphoglucomutase, C-terminal domain"/>
    <property type="match status" value="1"/>
</dbReference>
<dbReference type="Pfam" id="PF00408">
    <property type="entry name" value="PGM_PMM_IV"/>
    <property type="match status" value="1"/>
</dbReference>
<dbReference type="GO" id="GO:0004614">
    <property type="term" value="F:phosphoglucomutase activity"/>
    <property type="evidence" value="ECO:0007669"/>
    <property type="project" value="UniProtKB-EC"/>
</dbReference>
<evidence type="ECO:0000256" key="5">
    <source>
        <dbReference type="ARBA" id="ARBA00022842"/>
    </source>
</evidence>
<organism evidence="12 13">
    <name type="scientific">Kineococcus gynurae</name>
    <dbReference type="NCBI Taxonomy" id="452979"/>
    <lineage>
        <taxon>Bacteria</taxon>
        <taxon>Bacillati</taxon>
        <taxon>Actinomycetota</taxon>
        <taxon>Actinomycetes</taxon>
        <taxon>Kineosporiales</taxon>
        <taxon>Kineosporiaceae</taxon>
        <taxon>Kineococcus</taxon>
    </lineage>
</organism>
<dbReference type="Pfam" id="PF02880">
    <property type="entry name" value="PGM_PMM_III"/>
    <property type="match status" value="1"/>
</dbReference>
<dbReference type="InterPro" id="IPR005845">
    <property type="entry name" value="A-D-PHexomutase_a/b/a-II"/>
</dbReference>
<dbReference type="PANTHER" id="PTHR45745:SF1">
    <property type="entry name" value="PHOSPHOGLUCOMUTASE 2B-RELATED"/>
    <property type="match status" value="1"/>
</dbReference>
<dbReference type="Proteomes" id="UP001589748">
    <property type="component" value="Unassembled WGS sequence"/>
</dbReference>
<comment type="caution">
    <text evidence="12">The sequence shown here is derived from an EMBL/GenBank/DDBJ whole genome shotgun (WGS) entry which is preliminary data.</text>
</comment>
<feature type="domain" description="Alpha-D-phosphohexomutase alpha/beta/alpha" evidence="11">
    <location>
        <begin position="325"/>
        <end position="445"/>
    </location>
</feature>
<sequence length="551" mass="58210">MSNSRAGQVAAPEDLIDVAHLVTAYYAITPDPAEIGQRVAFGTSGHRGSALDAAFNEQHILATTQAIVDYRREQGYDGPLFLGRDTHALSEPAWTSALEVLGANDVTVLVDSRDGYTPTPAVSHAILAANRSGSGIRTTGSGLADGIVVTPSHNPPRDGGFKYNPPNGGPADTDATGWIAKRANEYLEKGLDGVQRVPFARARAAAQSYDFLGTYIDDLPSVLDLDAIRSAGVRIGADPLGGASVDYWGEIATRHGLDLTVVNPLVDPTWRFMTLDWDGKIRMDCSSPSAMASLISAKDRFQIATGNDADADRHGIVTPDAGLMNPNHYLAVAIQYLFGNRDGWPTSAAIGKTLVSSSMIDRVAESLGRRLLEVPVGFKWFVPGLLDASVGFGGEESAGASFLRRDGSVWSTDKDGILLALLASEIQGSTGRSPSQHYADLTAKFGEPYYARTDAAATREQKAVLSKLSASQVTADTLAGEKITATLTEAPGNGAGIGGLKVVTENAWFAARPSGTEDVYKIYAESFKGADHLREVQASAAELVDGVLANS</sequence>
<evidence type="ECO:0000256" key="7">
    <source>
        <dbReference type="RuleBase" id="RU004326"/>
    </source>
</evidence>
<dbReference type="PROSITE" id="PS00710">
    <property type="entry name" value="PGM_PMM"/>
    <property type="match status" value="1"/>
</dbReference>
<dbReference type="InterPro" id="IPR005844">
    <property type="entry name" value="A-D-PHexomutase_a/b/a-I"/>
</dbReference>
<accession>A0ABV5LSR2</accession>
<evidence type="ECO:0000313" key="12">
    <source>
        <dbReference type="EMBL" id="MFB9377132.1"/>
    </source>
</evidence>
<reference evidence="12 13" key="1">
    <citation type="submission" date="2024-09" db="EMBL/GenBank/DDBJ databases">
        <authorList>
            <person name="Sun Q."/>
            <person name="Mori K."/>
        </authorList>
    </citation>
    <scope>NUCLEOTIDE SEQUENCE [LARGE SCALE GENOMIC DNA]</scope>
    <source>
        <strain evidence="12 13">TISTR 1856</strain>
    </source>
</reference>
<dbReference type="Gene3D" id="3.40.120.10">
    <property type="entry name" value="Alpha-D-Glucose-1,6-Bisphosphate, subunit A, domain 3"/>
    <property type="match status" value="3"/>
</dbReference>
<dbReference type="EC" id="5.4.2.2" evidence="12"/>
<keyword evidence="5 7" id="KW-0460">Magnesium</keyword>
<feature type="domain" description="Alpha-D-phosphohexomutase alpha/beta/alpha" evidence="9">
    <location>
        <begin position="39"/>
        <end position="186"/>
    </location>
</feature>
<keyword evidence="3" id="KW-0597">Phosphoprotein</keyword>
<evidence type="ECO:0000259" key="8">
    <source>
        <dbReference type="Pfam" id="PF00408"/>
    </source>
</evidence>
<feature type="domain" description="Alpha-D-phosphohexomutase C-terminal" evidence="8">
    <location>
        <begin position="493"/>
        <end position="542"/>
    </location>
</feature>
<evidence type="ECO:0000259" key="11">
    <source>
        <dbReference type="Pfam" id="PF02880"/>
    </source>
</evidence>
<dbReference type="InterPro" id="IPR005843">
    <property type="entry name" value="A-D-PHexomutase_C"/>
</dbReference>
<dbReference type="EMBL" id="JBHMDM010000004">
    <property type="protein sequence ID" value="MFB9377132.1"/>
    <property type="molecule type" value="Genomic_DNA"/>
</dbReference>
<proteinExistence type="inferred from homology"/>
<dbReference type="NCBIfam" id="TIGR01132">
    <property type="entry name" value="pgm"/>
    <property type="match status" value="1"/>
</dbReference>
<evidence type="ECO:0000259" key="10">
    <source>
        <dbReference type="Pfam" id="PF02879"/>
    </source>
</evidence>
<evidence type="ECO:0000256" key="1">
    <source>
        <dbReference type="ARBA" id="ARBA00001946"/>
    </source>
</evidence>
<dbReference type="PANTHER" id="PTHR45745">
    <property type="entry name" value="PHOSPHOMANNOMUTASE 45A"/>
    <property type="match status" value="1"/>
</dbReference>
<evidence type="ECO:0000256" key="3">
    <source>
        <dbReference type="ARBA" id="ARBA00022553"/>
    </source>
</evidence>
<dbReference type="Pfam" id="PF02878">
    <property type="entry name" value="PGM_PMM_I"/>
    <property type="match status" value="1"/>
</dbReference>
<evidence type="ECO:0000259" key="9">
    <source>
        <dbReference type="Pfam" id="PF02878"/>
    </source>
</evidence>
<keyword evidence="4 7" id="KW-0479">Metal-binding</keyword>
<evidence type="ECO:0000256" key="2">
    <source>
        <dbReference type="ARBA" id="ARBA00010231"/>
    </source>
</evidence>
<gene>
    <name evidence="12" type="primary">pgm</name>
    <name evidence="12" type="ORF">ACFFVI_09125</name>
</gene>